<accession>A0A2P2J0A0</accession>
<dbReference type="AlphaFoldDB" id="A0A2P2J0A0"/>
<name>A0A2P2J0A0_RHIMU</name>
<organism evidence="1">
    <name type="scientific">Rhizophora mucronata</name>
    <name type="common">Asiatic mangrove</name>
    <dbReference type="NCBI Taxonomy" id="61149"/>
    <lineage>
        <taxon>Eukaryota</taxon>
        <taxon>Viridiplantae</taxon>
        <taxon>Streptophyta</taxon>
        <taxon>Embryophyta</taxon>
        <taxon>Tracheophyta</taxon>
        <taxon>Spermatophyta</taxon>
        <taxon>Magnoliopsida</taxon>
        <taxon>eudicotyledons</taxon>
        <taxon>Gunneridae</taxon>
        <taxon>Pentapetalae</taxon>
        <taxon>rosids</taxon>
        <taxon>fabids</taxon>
        <taxon>Malpighiales</taxon>
        <taxon>Rhizophoraceae</taxon>
        <taxon>Rhizophora</taxon>
    </lineage>
</organism>
<dbReference type="EMBL" id="GGEC01006445">
    <property type="protein sequence ID" value="MBW86928.1"/>
    <property type="molecule type" value="Transcribed_RNA"/>
</dbReference>
<dbReference type="Gene3D" id="1.10.150.210">
    <property type="entry name" value="Phosphoserine phosphatase, domain 2"/>
    <property type="match status" value="1"/>
</dbReference>
<proteinExistence type="predicted"/>
<evidence type="ECO:0000313" key="1">
    <source>
        <dbReference type="EMBL" id="MBW86928.1"/>
    </source>
</evidence>
<sequence length="61" mass="6798">MGGSVSFEEALAARLSLFKPSLSQDFLEKRPLKYVCCFFVLLFFELKVCGLLDHAILSVGI</sequence>
<protein>
    <submittedName>
        <fullName evidence="1">Uncharacterized protein</fullName>
    </submittedName>
</protein>
<reference evidence="1" key="1">
    <citation type="submission" date="2018-02" db="EMBL/GenBank/DDBJ databases">
        <title>Rhizophora mucronata_Transcriptome.</title>
        <authorList>
            <person name="Meera S.P."/>
            <person name="Sreeshan A."/>
            <person name="Augustine A."/>
        </authorList>
    </citation>
    <scope>NUCLEOTIDE SEQUENCE</scope>
    <source>
        <tissue evidence="1">Leaf</tissue>
    </source>
</reference>